<dbReference type="EMBL" id="AWWK01000022">
    <property type="protein sequence ID" value="ETY74980.1"/>
    <property type="molecule type" value="Genomic_DNA"/>
</dbReference>
<comment type="caution">
    <text evidence="1">The sequence shown here is derived from an EMBL/GenBank/DDBJ whole genome shotgun (WGS) entry which is preliminary data.</text>
</comment>
<dbReference type="STRING" id="1400520.LFAB_04340"/>
<evidence type="ECO:0000313" key="2">
    <source>
        <dbReference type="Proteomes" id="UP000019247"/>
    </source>
</evidence>
<evidence type="ECO:0000313" key="1">
    <source>
        <dbReference type="EMBL" id="ETY74980.1"/>
    </source>
</evidence>
<dbReference type="AlphaFoldDB" id="W6TCU1"/>
<gene>
    <name evidence="1" type="ORF">LFAB_04340</name>
</gene>
<protein>
    <submittedName>
        <fullName evidence="1">Uncharacterized protein</fullName>
    </submittedName>
</protein>
<name>W6TCU1_9LACO</name>
<accession>W6TCU1</accession>
<sequence>MKSFVKSSTVLQGFLVSGENKNQINSPKSNISYSGFEVKYVSDKMPIIKTSPIYLMRQSYLDLKVFGIRSVIRCLLFFRV</sequence>
<reference evidence="1 2" key="1">
    <citation type="journal article" date="2014" name="Genome Announc.">
        <title>Genome Sequence of Lactobacillus fabifermentans Strain T30PCM01, Isolated from Fermenting Grape Marc.</title>
        <authorList>
            <person name="Treu L."/>
            <person name="Vendramin V."/>
            <person name="Bovo B."/>
            <person name="Giacomini A."/>
            <person name="Corich V."/>
            <person name="Campanaro S."/>
        </authorList>
    </citation>
    <scope>NUCLEOTIDE SEQUENCE [LARGE SCALE GENOMIC DNA]</scope>
    <source>
        <strain evidence="1 2">T30PCM01</strain>
    </source>
</reference>
<dbReference type="Proteomes" id="UP000019247">
    <property type="component" value="Unassembled WGS sequence"/>
</dbReference>
<dbReference type="HOGENOM" id="CLU_2585251_0_0_9"/>
<organism evidence="1 2">
    <name type="scientific">Lactiplantibacillus fabifermentans T30PCM01</name>
    <dbReference type="NCBI Taxonomy" id="1400520"/>
    <lineage>
        <taxon>Bacteria</taxon>
        <taxon>Bacillati</taxon>
        <taxon>Bacillota</taxon>
        <taxon>Bacilli</taxon>
        <taxon>Lactobacillales</taxon>
        <taxon>Lactobacillaceae</taxon>
        <taxon>Lactiplantibacillus</taxon>
    </lineage>
</organism>
<proteinExistence type="predicted"/>